<gene>
    <name evidence="1" type="ORF">CBM2634_P130002</name>
</gene>
<dbReference type="AlphaFoldDB" id="A0A375JDR8"/>
<dbReference type="Proteomes" id="UP000256805">
    <property type="component" value="Unassembled WGS sequence"/>
</dbReference>
<reference evidence="1 2" key="1">
    <citation type="submission" date="2018-01" db="EMBL/GenBank/DDBJ databases">
        <authorList>
            <person name="Gaut B.S."/>
            <person name="Morton B.R."/>
            <person name="Clegg M.T."/>
            <person name="Duvall M.R."/>
        </authorList>
    </citation>
    <scope>NUCLEOTIDE SEQUENCE [LARGE SCALE GENOMIC DNA]</scope>
    <source>
        <strain evidence="1">Cupriavidus taiwanensis cmp 52</strain>
    </source>
</reference>
<sequence>MSFWHPAGNIGMEWDQGLWTDPTVKKQSWRHYFSIIA</sequence>
<proteinExistence type="predicted"/>
<evidence type="ECO:0000313" key="2">
    <source>
        <dbReference type="Proteomes" id="UP000256805"/>
    </source>
</evidence>
<organism evidence="1 2">
    <name type="scientific">Cupriavidus taiwanensis</name>
    <dbReference type="NCBI Taxonomy" id="164546"/>
    <lineage>
        <taxon>Bacteria</taxon>
        <taxon>Pseudomonadati</taxon>
        <taxon>Pseudomonadota</taxon>
        <taxon>Betaproteobacteria</taxon>
        <taxon>Burkholderiales</taxon>
        <taxon>Burkholderiaceae</taxon>
        <taxon>Cupriavidus</taxon>
    </lineage>
</organism>
<evidence type="ECO:0000313" key="1">
    <source>
        <dbReference type="EMBL" id="SPS02143.1"/>
    </source>
</evidence>
<name>A0A375JDR8_9BURK</name>
<dbReference type="EMBL" id="OVTA01000055">
    <property type="protein sequence ID" value="SPS02143.1"/>
    <property type="molecule type" value="Genomic_DNA"/>
</dbReference>
<accession>A0A375JDR8</accession>
<protein>
    <submittedName>
        <fullName evidence="1">Uncharacterized protein</fullName>
    </submittedName>
</protein>